<dbReference type="GO" id="GO:0005634">
    <property type="term" value="C:nucleus"/>
    <property type="evidence" value="ECO:0007669"/>
    <property type="project" value="UniProtKB-SubCell"/>
</dbReference>
<reference evidence="8 9" key="1">
    <citation type="submission" date="2018-10" db="EMBL/GenBank/DDBJ databases">
        <title>A high-quality apple genome assembly.</title>
        <authorList>
            <person name="Hu J."/>
        </authorList>
    </citation>
    <scope>NUCLEOTIDE SEQUENCE [LARGE SCALE GENOMIC DNA]</scope>
    <source>
        <strain evidence="9">cv. HFTH1</strain>
        <tissue evidence="8">Young leaf</tissue>
    </source>
</reference>
<keyword evidence="5" id="KW-0539">Nucleus</keyword>
<dbReference type="Gene3D" id="2.30.30.140">
    <property type="match status" value="1"/>
</dbReference>
<evidence type="ECO:0000256" key="2">
    <source>
        <dbReference type="ARBA" id="ARBA00022853"/>
    </source>
</evidence>
<dbReference type="AlphaFoldDB" id="A0A498J843"/>
<sequence length="770" mass="88034">MRRRGSKSKSVVSDTTDTDSSATESDSSATKTDSDMVDNENDDASSPSSDSCPFAEGERVIAFHNHRLYAAKVTNIRYKMEWEFYVHYLQKVSPPSCLQFPNFGFMLVEPRWWTLEACSTLLSFAISLQFNWDEWVGVDRLMKNTEENRKKQEAIKQKQGADKNAKLKHMSQTKPKSYHASRGKKRKNDSVNKDKDAIPMEDLLLQMPQPLKKQLVDDCEFITDLGKLVKLPRTPNVNDIFKKYLDYRSKKDSMKKAQSIEEILKGLCCYFDKALPAMLLYKNERQQYEKAITDDVSPSSVYGAEHLLRLFVKLPELLLDANIEEETLKVLQKKLVDFLKFLQKNQSAFFLSTYHVPDDIETSTNKPGTNNQFLAREIRYVDVLVKLCNRADRFGSLQPIPPPPLSSQKATMFLVFLLFLTINSPTSSSTSDTLSRASSLCVEKPEDVQISPDGVFTAVFHQVGNNSYCFAVWFSEPSPSSDSHQNPTVVWKANLHRPVNGKRSKLSLNPPQLRQSGFTKLRRLCRFLLRAKKGDTRFRRRDWERWGGVVYKGTLSDQRVAAIKQLNAANQGEAEFLAEVSLIGKLYERNLIEMWGYCGEDNHRLLVYEILVPWPRSHLPMCLVGSKGLAYLHEECFQWVLHCDVKPQNNPKVADFGLSNLLNRSELRNSKFSRIRETRGLYGTRVGSQHTHHLQSVTATGLWCWKCSSERTRQKVFNHQKGDERTASFEKAESKVGEPGRIEILMKAALQSLEEDKGARPNMSVEYLTS</sequence>
<dbReference type="InterPro" id="IPR008676">
    <property type="entry name" value="MRG"/>
</dbReference>
<dbReference type="InterPro" id="IPR016197">
    <property type="entry name" value="Chromo-like_dom_sf"/>
</dbReference>
<feature type="domain" description="Protein kinase" evidence="7">
    <location>
        <begin position="548"/>
        <end position="768"/>
    </location>
</feature>
<evidence type="ECO:0000256" key="6">
    <source>
        <dbReference type="SAM" id="MobiDB-lite"/>
    </source>
</evidence>
<evidence type="ECO:0000313" key="9">
    <source>
        <dbReference type="Proteomes" id="UP000290289"/>
    </source>
</evidence>
<dbReference type="InterPro" id="IPR026541">
    <property type="entry name" value="MRG_dom"/>
</dbReference>
<dbReference type="GO" id="GO:1990841">
    <property type="term" value="F:promoter-specific chromatin binding"/>
    <property type="evidence" value="ECO:0007669"/>
    <property type="project" value="UniProtKB-ARBA"/>
</dbReference>
<dbReference type="SUPFAM" id="SSF54160">
    <property type="entry name" value="Chromo domain-like"/>
    <property type="match status" value="1"/>
</dbReference>
<dbReference type="SUPFAM" id="SSF56112">
    <property type="entry name" value="Protein kinase-like (PK-like)"/>
    <property type="match status" value="1"/>
</dbReference>
<keyword evidence="2" id="KW-0156">Chromatin regulator</keyword>
<dbReference type="InterPro" id="IPR011009">
    <property type="entry name" value="Kinase-like_dom_sf"/>
</dbReference>
<name>A0A498J843_MALDO</name>
<dbReference type="GO" id="GO:0005524">
    <property type="term" value="F:ATP binding"/>
    <property type="evidence" value="ECO:0007669"/>
    <property type="project" value="InterPro"/>
</dbReference>
<evidence type="ECO:0000256" key="3">
    <source>
        <dbReference type="ARBA" id="ARBA00023015"/>
    </source>
</evidence>
<dbReference type="FunFam" id="1.10.274.30:FF:000005">
    <property type="entry name" value="Chromatin modification-related protein EAF3"/>
    <property type="match status" value="1"/>
</dbReference>
<dbReference type="InterPro" id="IPR038217">
    <property type="entry name" value="MRG_C_sf"/>
</dbReference>
<dbReference type="Gene3D" id="1.10.274.30">
    <property type="entry name" value="MRG domain"/>
    <property type="match status" value="1"/>
</dbReference>
<dbReference type="Gene3D" id="3.30.200.20">
    <property type="entry name" value="Phosphorylase Kinase, domain 1"/>
    <property type="match status" value="1"/>
</dbReference>
<dbReference type="Gene3D" id="1.10.510.10">
    <property type="entry name" value="Transferase(Phosphotransferase) domain 1"/>
    <property type="match status" value="1"/>
</dbReference>
<keyword evidence="4" id="KW-0804">Transcription</keyword>
<feature type="compositionally biased region" description="Basic residues" evidence="6">
    <location>
        <begin position="166"/>
        <end position="187"/>
    </location>
</feature>
<feature type="region of interest" description="Disordered" evidence="6">
    <location>
        <begin position="147"/>
        <end position="193"/>
    </location>
</feature>
<comment type="subcellular location">
    <subcellularLocation>
        <location evidence="1">Nucleus</location>
    </subcellularLocation>
</comment>
<evidence type="ECO:0000256" key="1">
    <source>
        <dbReference type="ARBA" id="ARBA00004123"/>
    </source>
</evidence>
<gene>
    <name evidence="8" type="ORF">DVH24_020663</name>
</gene>
<evidence type="ECO:0000259" key="7">
    <source>
        <dbReference type="SMART" id="SM00220"/>
    </source>
</evidence>
<keyword evidence="3" id="KW-0805">Transcription regulation</keyword>
<dbReference type="GO" id="GO:0006355">
    <property type="term" value="P:regulation of DNA-templated transcription"/>
    <property type="evidence" value="ECO:0007669"/>
    <property type="project" value="InterPro"/>
</dbReference>
<dbReference type="GO" id="GO:0004672">
    <property type="term" value="F:protein kinase activity"/>
    <property type="evidence" value="ECO:0007669"/>
    <property type="project" value="InterPro"/>
</dbReference>
<feature type="region of interest" description="Disordered" evidence="6">
    <location>
        <begin position="1"/>
        <end position="52"/>
    </location>
</feature>
<dbReference type="SMART" id="SM00220">
    <property type="entry name" value="S_TKc"/>
    <property type="match status" value="1"/>
</dbReference>
<keyword evidence="9" id="KW-1185">Reference proteome</keyword>
<evidence type="ECO:0000256" key="4">
    <source>
        <dbReference type="ARBA" id="ARBA00023163"/>
    </source>
</evidence>
<dbReference type="GO" id="GO:0006325">
    <property type="term" value="P:chromatin organization"/>
    <property type="evidence" value="ECO:0007669"/>
    <property type="project" value="UniProtKB-KW"/>
</dbReference>
<dbReference type="Pfam" id="PF05712">
    <property type="entry name" value="MRG"/>
    <property type="match status" value="1"/>
</dbReference>
<dbReference type="STRING" id="3750.A0A498J843"/>
<evidence type="ECO:0000313" key="8">
    <source>
        <dbReference type="EMBL" id="RXH91640.1"/>
    </source>
</evidence>
<protein>
    <recommendedName>
        <fullName evidence="7">Protein kinase domain-containing protein</fullName>
    </recommendedName>
</protein>
<feature type="compositionally biased region" description="Basic and acidic residues" evidence="6">
    <location>
        <begin position="147"/>
        <end position="165"/>
    </location>
</feature>
<feature type="compositionally biased region" description="Low complexity" evidence="6">
    <location>
        <begin position="8"/>
        <end position="31"/>
    </location>
</feature>
<dbReference type="Proteomes" id="UP000290289">
    <property type="component" value="Chromosome 8"/>
</dbReference>
<dbReference type="GO" id="GO:0000123">
    <property type="term" value="C:histone acetyltransferase complex"/>
    <property type="evidence" value="ECO:0007669"/>
    <property type="project" value="TreeGrafter"/>
</dbReference>
<evidence type="ECO:0000256" key="5">
    <source>
        <dbReference type="ARBA" id="ARBA00023242"/>
    </source>
</evidence>
<dbReference type="InterPro" id="IPR000719">
    <property type="entry name" value="Prot_kinase_dom"/>
</dbReference>
<dbReference type="PANTHER" id="PTHR10880">
    <property type="entry name" value="MORTALITY FACTOR 4-LIKE PROTEIN"/>
    <property type="match status" value="1"/>
</dbReference>
<dbReference type="EMBL" id="RDQH01000334">
    <property type="protein sequence ID" value="RXH91640.1"/>
    <property type="molecule type" value="Genomic_DNA"/>
</dbReference>
<comment type="caution">
    <text evidence="8">The sequence shown here is derived from an EMBL/GenBank/DDBJ whole genome shotgun (WGS) entry which is preliminary data.</text>
</comment>
<proteinExistence type="predicted"/>
<accession>A0A498J843</accession>
<organism evidence="8 9">
    <name type="scientific">Malus domestica</name>
    <name type="common">Apple</name>
    <name type="synonym">Pyrus malus</name>
    <dbReference type="NCBI Taxonomy" id="3750"/>
    <lineage>
        <taxon>Eukaryota</taxon>
        <taxon>Viridiplantae</taxon>
        <taxon>Streptophyta</taxon>
        <taxon>Embryophyta</taxon>
        <taxon>Tracheophyta</taxon>
        <taxon>Spermatophyta</taxon>
        <taxon>Magnoliopsida</taxon>
        <taxon>eudicotyledons</taxon>
        <taxon>Gunneridae</taxon>
        <taxon>Pentapetalae</taxon>
        <taxon>rosids</taxon>
        <taxon>fabids</taxon>
        <taxon>Rosales</taxon>
        <taxon>Rosaceae</taxon>
        <taxon>Amygdaloideae</taxon>
        <taxon>Maleae</taxon>
        <taxon>Malus</taxon>
    </lineage>
</organism>
<dbReference type="PROSITE" id="PS51640">
    <property type="entry name" value="MRG"/>
    <property type="match status" value="1"/>
</dbReference>
<dbReference type="GO" id="GO:0048586">
    <property type="term" value="P:regulation of long-day photoperiodism, flowering"/>
    <property type="evidence" value="ECO:0007669"/>
    <property type="project" value="UniProtKB-ARBA"/>
</dbReference>
<dbReference type="PANTHER" id="PTHR10880:SF44">
    <property type="entry name" value="PROTEIN MRG2"/>
    <property type="match status" value="1"/>
</dbReference>